<organism evidence="2 3">
    <name type="scientific">Sphingomonas paeninsulae</name>
    <dbReference type="NCBI Taxonomy" id="2319844"/>
    <lineage>
        <taxon>Bacteria</taxon>
        <taxon>Pseudomonadati</taxon>
        <taxon>Pseudomonadota</taxon>
        <taxon>Alphaproteobacteria</taxon>
        <taxon>Sphingomonadales</taxon>
        <taxon>Sphingomonadaceae</taxon>
        <taxon>Sphingomonas</taxon>
    </lineage>
</organism>
<dbReference type="RefSeq" id="WP_121152469.1">
    <property type="nucleotide sequence ID" value="NZ_CP032829.1"/>
</dbReference>
<dbReference type="KEGG" id="spha:D3Y57_07480"/>
<sequence>MASSARKKLTDSKVRSSETAFDFTEPQRQKLLNHTRELKMARSTHAYVRGNTRKFYEWLADSPSAKNLPDGPPVWICGDCHVGNLGPIASADGSIDVQIRDLDQTTIGNPVHDLIRLGLSLATAARGSDLPGVTTAHMIEAMVDGYELALAEPEVENAAKEPNVVRAVRRRAIGRRWRQLARERIEDVEPVIPLSKKYWALSNDERIALTELFAQAPVQETILRLNARADDDKVRLVDAAYWMKGCSSLGKLRYAALVSIGGSRKSPAQHALIDLKQAVEPFAPTSPDADVPVDHGERVVAGAKALSPNLGDRMLACHVLGKPMVLRELMPQDLKLEFEQFSSSQATVSARYLAHVVGRAHARQMNAAQRREWIILLRARHGGGIDAPPWLWLSVVDLLASHEGGYLEHCRRYALRPVP</sequence>
<name>A0A494TEW1_SPHPE</name>
<keyword evidence="3" id="KW-1185">Reference proteome</keyword>
<evidence type="ECO:0000256" key="1">
    <source>
        <dbReference type="SAM" id="MobiDB-lite"/>
    </source>
</evidence>
<dbReference type="InterPro" id="IPR011009">
    <property type="entry name" value="Kinase-like_dom_sf"/>
</dbReference>
<dbReference type="PANTHER" id="PTHR39441:SF1">
    <property type="entry name" value="DUF2252 DOMAIN-CONTAINING PROTEIN"/>
    <property type="match status" value="1"/>
</dbReference>
<dbReference type="Pfam" id="PF10009">
    <property type="entry name" value="DUF2252"/>
    <property type="match status" value="1"/>
</dbReference>
<dbReference type="Proteomes" id="UP000276254">
    <property type="component" value="Chromosome"/>
</dbReference>
<gene>
    <name evidence="2" type="ORF">D3Y57_07480</name>
</gene>
<dbReference type="OrthoDB" id="1491115at2"/>
<evidence type="ECO:0000313" key="3">
    <source>
        <dbReference type="Proteomes" id="UP000276254"/>
    </source>
</evidence>
<feature type="region of interest" description="Disordered" evidence="1">
    <location>
        <begin position="1"/>
        <end position="20"/>
    </location>
</feature>
<accession>A0A494TEW1</accession>
<proteinExistence type="predicted"/>
<evidence type="ECO:0000313" key="2">
    <source>
        <dbReference type="EMBL" id="AYJ85844.1"/>
    </source>
</evidence>
<dbReference type="PANTHER" id="PTHR39441">
    <property type="entry name" value="DUF2252 DOMAIN-CONTAINING PROTEIN"/>
    <property type="match status" value="1"/>
</dbReference>
<reference evidence="2 3" key="1">
    <citation type="submission" date="2018-09" db="EMBL/GenBank/DDBJ databases">
        <title>Sphingomonas peninsula sp. nov., isolated from fildes peninsula, Antarctic soil.</title>
        <authorList>
            <person name="Yingchao G."/>
        </authorList>
    </citation>
    <scope>NUCLEOTIDE SEQUENCE [LARGE SCALE GENOMIC DNA]</scope>
    <source>
        <strain evidence="2 3">YZ-8</strain>
    </source>
</reference>
<dbReference type="InterPro" id="IPR018721">
    <property type="entry name" value="DUF2252"/>
</dbReference>
<protein>
    <submittedName>
        <fullName evidence="2">DUF2252 domain-containing protein</fullName>
    </submittedName>
</protein>
<dbReference type="AlphaFoldDB" id="A0A494TEW1"/>
<dbReference type="SUPFAM" id="SSF56112">
    <property type="entry name" value="Protein kinase-like (PK-like)"/>
    <property type="match status" value="1"/>
</dbReference>
<dbReference type="EMBL" id="CP032829">
    <property type="protein sequence ID" value="AYJ85844.1"/>
    <property type="molecule type" value="Genomic_DNA"/>
</dbReference>